<keyword evidence="16" id="KW-1185">Reference proteome</keyword>
<comment type="subcellular location">
    <subcellularLocation>
        <location evidence="1">Endoplasmic reticulum membrane</location>
        <topology evidence="1">Single-pass type IV membrane protein</topology>
    </subcellularLocation>
</comment>
<dbReference type="Proteomes" id="UP000321570">
    <property type="component" value="Unassembled WGS sequence"/>
</dbReference>
<evidence type="ECO:0000313" key="15">
    <source>
        <dbReference type="Proteomes" id="UP000274504"/>
    </source>
</evidence>
<dbReference type="GO" id="GO:0015031">
    <property type="term" value="P:protein transport"/>
    <property type="evidence" value="ECO:0007669"/>
    <property type="project" value="UniProtKB-KW"/>
</dbReference>
<dbReference type="AlphaFoldDB" id="A0A0R3SUT6"/>
<reference evidence="13 15" key="2">
    <citation type="submission" date="2018-11" db="EMBL/GenBank/DDBJ databases">
        <authorList>
            <consortium name="Pathogen Informatics"/>
        </authorList>
    </citation>
    <scope>NUCLEOTIDE SEQUENCE [LARGE SCALE GENOMIC DNA]</scope>
</reference>
<dbReference type="WBParaSite" id="HDID_0000928401-mRNA-1">
    <property type="protein sequence ID" value="HDID_0000928401-mRNA-1"/>
    <property type="gene ID" value="HDID_0000928401"/>
</dbReference>
<keyword evidence="8" id="KW-0653">Protein transport</keyword>
<dbReference type="GO" id="GO:0031201">
    <property type="term" value="C:SNARE complex"/>
    <property type="evidence" value="ECO:0007669"/>
    <property type="project" value="TreeGrafter"/>
</dbReference>
<protein>
    <recommendedName>
        <fullName evidence="3">Vesicle transport protein USE1</fullName>
    </recommendedName>
    <alternativeName>
        <fullName evidence="11">USE1-like protein</fullName>
    </alternativeName>
</protein>
<evidence type="ECO:0000256" key="2">
    <source>
        <dbReference type="ARBA" id="ARBA00007891"/>
    </source>
</evidence>
<organism evidence="17">
    <name type="scientific">Hymenolepis diminuta</name>
    <name type="common">Rat tapeworm</name>
    <dbReference type="NCBI Taxonomy" id="6216"/>
    <lineage>
        <taxon>Eukaryota</taxon>
        <taxon>Metazoa</taxon>
        <taxon>Spiralia</taxon>
        <taxon>Lophotrochozoa</taxon>
        <taxon>Platyhelminthes</taxon>
        <taxon>Cestoda</taxon>
        <taxon>Eucestoda</taxon>
        <taxon>Cyclophyllidea</taxon>
        <taxon>Hymenolepididae</taxon>
        <taxon>Hymenolepis</taxon>
    </lineage>
</organism>
<name>A0A0R3SUT6_HYMDI</name>
<evidence type="ECO:0000256" key="8">
    <source>
        <dbReference type="ARBA" id="ARBA00022927"/>
    </source>
</evidence>
<dbReference type="EMBL" id="CABIJS010000222">
    <property type="protein sequence ID" value="VUZ46683.1"/>
    <property type="molecule type" value="Genomic_DNA"/>
</dbReference>
<evidence type="ECO:0000256" key="11">
    <source>
        <dbReference type="ARBA" id="ARBA00032711"/>
    </source>
</evidence>
<comment type="similarity">
    <text evidence="2">Belongs to the USE1 family.</text>
</comment>
<dbReference type="GO" id="GO:0005484">
    <property type="term" value="F:SNAP receptor activity"/>
    <property type="evidence" value="ECO:0007669"/>
    <property type="project" value="TreeGrafter"/>
</dbReference>
<evidence type="ECO:0000256" key="9">
    <source>
        <dbReference type="ARBA" id="ARBA00022989"/>
    </source>
</evidence>
<evidence type="ECO:0000256" key="7">
    <source>
        <dbReference type="ARBA" id="ARBA00022892"/>
    </source>
</evidence>
<reference evidence="17" key="1">
    <citation type="submission" date="2017-02" db="UniProtKB">
        <authorList>
            <consortium name="WormBaseParasite"/>
        </authorList>
    </citation>
    <scope>IDENTIFICATION</scope>
</reference>
<evidence type="ECO:0000256" key="1">
    <source>
        <dbReference type="ARBA" id="ARBA00004163"/>
    </source>
</evidence>
<gene>
    <name evidence="13" type="ORF">HDID_LOCUS9282</name>
    <name evidence="14" type="ORF">WMSIL1_LOCUS6625</name>
</gene>
<keyword evidence="4" id="KW-0813">Transport</keyword>
<evidence type="ECO:0000256" key="10">
    <source>
        <dbReference type="ARBA" id="ARBA00023136"/>
    </source>
</evidence>
<dbReference type="GO" id="GO:0005789">
    <property type="term" value="C:endoplasmic reticulum membrane"/>
    <property type="evidence" value="ECO:0007669"/>
    <property type="project" value="UniProtKB-SubCell"/>
</dbReference>
<dbReference type="Pfam" id="PF09753">
    <property type="entry name" value="Use1"/>
    <property type="match status" value="1"/>
</dbReference>
<accession>A0A0R3SUT6</accession>
<dbReference type="OrthoDB" id="4506189at2759"/>
<evidence type="ECO:0000313" key="13">
    <source>
        <dbReference type="EMBL" id="VDL61600.1"/>
    </source>
</evidence>
<proteinExistence type="inferred from homology"/>
<reference evidence="14 16" key="3">
    <citation type="submission" date="2019-07" db="EMBL/GenBank/DDBJ databases">
        <authorList>
            <person name="Jastrzebski P J."/>
            <person name="Paukszto L."/>
            <person name="Jastrzebski P J."/>
        </authorList>
    </citation>
    <scope>NUCLEOTIDE SEQUENCE [LARGE SCALE GENOMIC DNA]</scope>
    <source>
        <strain evidence="14 16">WMS-il1</strain>
    </source>
</reference>
<evidence type="ECO:0000256" key="5">
    <source>
        <dbReference type="ARBA" id="ARBA00022692"/>
    </source>
</evidence>
<keyword evidence="9 12" id="KW-1133">Transmembrane helix</keyword>
<evidence type="ECO:0000313" key="17">
    <source>
        <dbReference type="WBParaSite" id="HDID_0000928401-mRNA-1"/>
    </source>
</evidence>
<evidence type="ECO:0000256" key="3">
    <source>
        <dbReference type="ARBA" id="ARBA00015843"/>
    </source>
</evidence>
<evidence type="ECO:0000313" key="14">
    <source>
        <dbReference type="EMBL" id="VUZ46683.1"/>
    </source>
</evidence>
<evidence type="ECO:0000256" key="4">
    <source>
        <dbReference type="ARBA" id="ARBA00022448"/>
    </source>
</evidence>
<sequence length="294" mass="34095">MTVGVDSEANFVRLLQCTESLLASENLNYYEFLGYYQKLQELLHSLTESRLRPAAEFLRIYKRRLDRLSDRYQQQDYDGNSNTIDGFQKNIHRWLQYDSTTVERCNQSQKEFFFPLDPSESIKWLDHDDKIPSQNKESSESYFNHDNKSKSLPTRFLADVPNSCTRLRNLADQEARRSLGLDDSNSQKTAKTSGMLDTEVLERDKIAEEMLSLTNELKLTQMAIGDRLRADINVLSTSSSVAQANAESLASISRRVREELGSNFGLFIWILFLLTMVVFFWMIFFIKFTPKGTR</sequence>
<dbReference type="STRING" id="6216.A0A0R3SUT6"/>
<keyword evidence="7" id="KW-0931">ER-Golgi transport</keyword>
<feature type="transmembrane region" description="Helical" evidence="12">
    <location>
        <begin position="264"/>
        <end position="286"/>
    </location>
</feature>
<evidence type="ECO:0000256" key="6">
    <source>
        <dbReference type="ARBA" id="ARBA00022824"/>
    </source>
</evidence>
<dbReference type="GO" id="GO:0006890">
    <property type="term" value="P:retrograde vesicle-mediated transport, Golgi to endoplasmic reticulum"/>
    <property type="evidence" value="ECO:0007669"/>
    <property type="project" value="TreeGrafter"/>
</dbReference>
<dbReference type="Proteomes" id="UP000274504">
    <property type="component" value="Unassembled WGS sequence"/>
</dbReference>
<keyword evidence="10 12" id="KW-0472">Membrane</keyword>
<keyword evidence="6" id="KW-0256">Endoplasmic reticulum</keyword>
<dbReference type="InterPro" id="IPR019150">
    <property type="entry name" value="Vesicle_transport_protein_Use1"/>
</dbReference>
<dbReference type="PANTHER" id="PTHR13050:SF7">
    <property type="entry name" value="VESICLE TRANSPORT PROTEIN USE1"/>
    <property type="match status" value="1"/>
</dbReference>
<evidence type="ECO:0000256" key="12">
    <source>
        <dbReference type="SAM" id="Phobius"/>
    </source>
</evidence>
<keyword evidence="5 12" id="KW-0812">Transmembrane</keyword>
<dbReference type="EMBL" id="UYSG01011251">
    <property type="protein sequence ID" value="VDL61600.1"/>
    <property type="molecule type" value="Genomic_DNA"/>
</dbReference>
<evidence type="ECO:0000313" key="16">
    <source>
        <dbReference type="Proteomes" id="UP000321570"/>
    </source>
</evidence>
<dbReference type="PANTHER" id="PTHR13050">
    <property type="entry name" value="USE1-LIKE PROTEIN"/>
    <property type="match status" value="1"/>
</dbReference>